<evidence type="ECO:0000256" key="1">
    <source>
        <dbReference type="ARBA" id="ARBA00004370"/>
    </source>
</evidence>
<dbReference type="InterPro" id="IPR008166">
    <property type="entry name" value="Glyco_transf_92"/>
</dbReference>
<keyword evidence="8" id="KW-1185">Reference proteome</keyword>
<dbReference type="EC" id="2.4.1.-" evidence="6"/>
<dbReference type="EMBL" id="REGN01002671">
    <property type="protein sequence ID" value="RNA26800.1"/>
    <property type="molecule type" value="Genomic_DNA"/>
</dbReference>
<evidence type="ECO:0000256" key="6">
    <source>
        <dbReference type="RuleBase" id="RU366017"/>
    </source>
</evidence>
<dbReference type="AlphaFoldDB" id="A0A3M7RTQ9"/>
<evidence type="ECO:0000313" key="8">
    <source>
        <dbReference type="Proteomes" id="UP000276133"/>
    </source>
</evidence>
<proteinExistence type="inferred from homology"/>
<comment type="caution">
    <text evidence="7">The sequence shown here is derived from an EMBL/GenBank/DDBJ whole genome shotgun (WGS) entry which is preliminary data.</text>
</comment>
<dbReference type="GO" id="GO:0016020">
    <property type="term" value="C:membrane"/>
    <property type="evidence" value="ECO:0007669"/>
    <property type="project" value="UniProtKB-SubCell"/>
</dbReference>
<keyword evidence="3 6" id="KW-0328">Glycosyltransferase</keyword>
<comment type="similarity">
    <text evidence="2 6">Belongs to the glycosyltransferase 92 family.</text>
</comment>
<sequence length="467" mass="55168">MIFMEKFRVRNLRCLAWFDNTVYIIPTSDTLAVYLMQTKYNMGYLFKVKCRLEKIDHNMSNVYVALIDLTNFNDPFNQLKYIQFHKPAVFNANKAKKKSIVNCVHTVSILDAKKEKNMVNWIQFQQKIGYDKVVMYFMDVSANFSNFLVKKFGSFVQIIDHETSESRVCGWHRKMLSINPSNLFSQALMEHCLRSIKVNFGIEDQYVKNSHERLCTNDCLMKSKFEYEYLTNFDFDEFIFPRMYHTKRVTELTTDQNCTGKIFSQKANMYQYVKRLESIYGNNIAIDNLNIKLAVNSYTDKFYISSYRKNKDYFECMNSTIMKNNCLSSKWNNYLGVLVNNRYGKSIYNTNLTLSYNQHHSSYIKWNSFRVTVSLYHGFVSHFRDTELGWKKRYSVQNLFIDSEYYENKLFTLNTVQIKTNLFAFCSSTLPLPFLDSFFSSTLPKGKVEETIGKKTIGFVYLQNESE</sequence>
<evidence type="ECO:0000256" key="4">
    <source>
        <dbReference type="ARBA" id="ARBA00022679"/>
    </source>
</evidence>
<evidence type="ECO:0000256" key="2">
    <source>
        <dbReference type="ARBA" id="ARBA00007647"/>
    </source>
</evidence>
<dbReference type="Proteomes" id="UP000276133">
    <property type="component" value="Unassembled WGS sequence"/>
</dbReference>
<gene>
    <name evidence="7" type="ORF">BpHYR1_000760</name>
</gene>
<protein>
    <recommendedName>
        <fullName evidence="6">Glycosyltransferase family 92 protein</fullName>
        <ecNumber evidence="6">2.4.1.-</ecNumber>
    </recommendedName>
</protein>
<organism evidence="7 8">
    <name type="scientific">Brachionus plicatilis</name>
    <name type="common">Marine rotifer</name>
    <name type="synonym">Brachionus muelleri</name>
    <dbReference type="NCBI Taxonomy" id="10195"/>
    <lineage>
        <taxon>Eukaryota</taxon>
        <taxon>Metazoa</taxon>
        <taxon>Spiralia</taxon>
        <taxon>Gnathifera</taxon>
        <taxon>Rotifera</taxon>
        <taxon>Eurotatoria</taxon>
        <taxon>Monogononta</taxon>
        <taxon>Pseudotrocha</taxon>
        <taxon>Ploima</taxon>
        <taxon>Brachionidae</taxon>
        <taxon>Brachionus</taxon>
    </lineage>
</organism>
<evidence type="ECO:0000256" key="5">
    <source>
        <dbReference type="ARBA" id="ARBA00023136"/>
    </source>
</evidence>
<reference evidence="7 8" key="1">
    <citation type="journal article" date="2018" name="Sci. Rep.">
        <title>Genomic signatures of local adaptation to the degree of environmental predictability in rotifers.</title>
        <authorList>
            <person name="Franch-Gras L."/>
            <person name="Hahn C."/>
            <person name="Garcia-Roger E.M."/>
            <person name="Carmona M.J."/>
            <person name="Serra M."/>
            <person name="Gomez A."/>
        </authorList>
    </citation>
    <scope>NUCLEOTIDE SEQUENCE [LARGE SCALE GENOMIC DNA]</scope>
    <source>
        <strain evidence="7">HYR1</strain>
    </source>
</reference>
<dbReference type="GO" id="GO:0016757">
    <property type="term" value="F:glycosyltransferase activity"/>
    <property type="evidence" value="ECO:0007669"/>
    <property type="project" value="UniProtKB-UniRule"/>
</dbReference>
<keyword evidence="5" id="KW-0472">Membrane</keyword>
<comment type="subcellular location">
    <subcellularLocation>
        <location evidence="1">Membrane</location>
    </subcellularLocation>
</comment>
<evidence type="ECO:0000313" key="7">
    <source>
        <dbReference type="EMBL" id="RNA26800.1"/>
    </source>
</evidence>
<keyword evidence="4 6" id="KW-0808">Transferase</keyword>
<accession>A0A3M7RTQ9</accession>
<dbReference type="Pfam" id="PF01697">
    <property type="entry name" value="Glyco_transf_92"/>
    <property type="match status" value="1"/>
</dbReference>
<evidence type="ECO:0000256" key="3">
    <source>
        <dbReference type="ARBA" id="ARBA00022676"/>
    </source>
</evidence>
<name>A0A3M7RTQ9_BRAPC</name>
<dbReference type="OrthoDB" id="2017643at2759"/>